<dbReference type="Proteomes" id="UP000037822">
    <property type="component" value="Unassembled WGS sequence"/>
</dbReference>
<protein>
    <recommendedName>
        <fullName evidence="3">Tautomerase enzyme</fullName>
    </recommendedName>
</protein>
<keyword evidence="2" id="KW-1185">Reference proteome</keyword>
<reference evidence="1 2" key="1">
    <citation type="submission" date="2015-07" db="EMBL/GenBank/DDBJ databases">
        <title>Whole genome sequencing of Bosea vaviloviae isolated from cave pool.</title>
        <authorList>
            <person name="Tan N.E.H."/>
            <person name="Lee Y.P."/>
            <person name="Gan H.M."/>
            <person name="Barton H."/>
            <person name="Savka M.A."/>
        </authorList>
    </citation>
    <scope>NUCLEOTIDE SEQUENCE [LARGE SCALE GENOMIC DNA]</scope>
    <source>
        <strain evidence="1 2">SD260</strain>
    </source>
</reference>
<gene>
    <name evidence="1" type="ORF">AE618_06590</name>
</gene>
<organism evidence="1 2">
    <name type="scientific">Bosea vaviloviae</name>
    <dbReference type="NCBI Taxonomy" id="1526658"/>
    <lineage>
        <taxon>Bacteria</taxon>
        <taxon>Pseudomonadati</taxon>
        <taxon>Pseudomonadota</taxon>
        <taxon>Alphaproteobacteria</taxon>
        <taxon>Hyphomicrobiales</taxon>
        <taxon>Boseaceae</taxon>
        <taxon>Bosea</taxon>
    </lineage>
</organism>
<proteinExistence type="predicted"/>
<dbReference type="RefSeq" id="WP_156330141.1">
    <property type="nucleotide sequence ID" value="NZ_LGSZ01000026.1"/>
</dbReference>
<evidence type="ECO:0000313" key="1">
    <source>
        <dbReference type="EMBL" id="KPH81851.1"/>
    </source>
</evidence>
<dbReference type="PATRIC" id="fig|1526658.3.peg.3666"/>
<sequence>MPVQVIVTEGVLSPEAEKAVFRQLTDLLLELHGLTGNSFMTPNVIGEVVIVPKGRSFSGGEPAEIAIVELKVPSFVLPTQELKDAWVSRGSAIIAEAAQGRLATDRIYANVSYAVDGSWGIGGVAYDNPGLGAAVARAA</sequence>
<dbReference type="EMBL" id="LGSZ01000026">
    <property type="protein sequence ID" value="KPH81851.1"/>
    <property type="molecule type" value="Genomic_DNA"/>
</dbReference>
<accession>A0A0N1N4L5</accession>
<dbReference type="OrthoDB" id="1438441at2"/>
<evidence type="ECO:0008006" key="3">
    <source>
        <dbReference type="Google" id="ProtNLM"/>
    </source>
</evidence>
<dbReference type="AlphaFoldDB" id="A0A0N1N4L5"/>
<name>A0A0N1N4L5_9HYPH</name>
<evidence type="ECO:0000313" key="2">
    <source>
        <dbReference type="Proteomes" id="UP000037822"/>
    </source>
</evidence>
<comment type="caution">
    <text evidence="1">The sequence shown here is derived from an EMBL/GenBank/DDBJ whole genome shotgun (WGS) entry which is preliminary data.</text>
</comment>